<dbReference type="PANTHER" id="PTHR37534:SF46">
    <property type="entry name" value="ZN(II)2CYS6 TRANSCRIPTION FACTOR (EUROFUNG)"/>
    <property type="match status" value="1"/>
</dbReference>
<dbReference type="GeneID" id="81356353"/>
<gene>
    <name evidence="4" type="ORF">N7532_004880</name>
</gene>
<feature type="region of interest" description="Disordered" evidence="3">
    <location>
        <begin position="76"/>
        <end position="107"/>
    </location>
</feature>
<evidence type="ECO:0000256" key="2">
    <source>
        <dbReference type="ARBA" id="ARBA00023242"/>
    </source>
</evidence>
<organism evidence="4 5">
    <name type="scientific">Penicillium argentinense</name>
    <dbReference type="NCBI Taxonomy" id="1131581"/>
    <lineage>
        <taxon>Eukaryota</taxon>
        <taxon>Fungi</taxon>
        <taxon>Dikarya</taxon>
        <taxon>Ascomycota</taxon>
        <taxon>Pezizomycotina</taxon>
        <taxon>Eurotiomycetes</taxon>
        <taxon>Eurotiomycetidae</taxon>
        <taxon>Eurotiales</taxon>
        <taxon>Aspergillaceae</taxon>
        <taxon>Penicillium</taxon>
    </lineage>
</organism>
<feature type="compositionally biased region" description="Polar residues" evidence="3">
    <location>
        <begin position="34"/>
        <end position="45"/>
    </location>
</feature>
<feature type="region of interest" description="Disordered" evidence="3">
    <location>
        <begin position="1"/>
        <end position="53"/>
    </location>
</feature>
<proteinExistence type="predicted"/>
<sequence>MTDEELASTLSILDQETESETTAGPFSVFRLQPLHNSSPVQPNSPSERDACETGWPIPYEDNVSDIQKGIERAVATPPDMSGSNEPTGIMNESNANSGGESSPSFSTLDATDREEIYSVNVNDLQQAPHDMVYHDNCIDYDEIDETSHMIQLWDESAALGISRHNSVNWQRRWFIDNLKRGAAFQGEGVRDLHAIHSPAPFYHMTIPIAGNSSVAMLVSHYAEHVTHLMQPVAHQNNPFRSLYLPLAIKGSFDMEDYRALGWNMSARAAVFHSIVATAALHLLGLGLKSEDLERLICHHKQQALVALRCALSNTVSTYKELMIAVLSLVSMDVSLLRHPQLGTNILTTIHVMKILGGGTHDHWIHLEAGARLQASRHHAPLVSRETGQLNAICTMLRLFAQTAHPNPEPSPWVSNRPWFETRACDYTNPSIEYLYGITSTIARSIDKIYVATQHITYYKSRLLPSGLLEACEALGDELCSWTMCSESFSAVGSEEDDTLPVAHAHATAFHYASLIYYYRSVQNRDRNILTMEQEATLAAMNEAEDLKDHLFEPKSRPAPISWPAYIASCEAVGAQREKWERWWIRVQSYRLKNFSKQYATVRGLWKNLDRHQTSDWRKELEALNIHIIPV</sequence>
<dbReference type="PANTHER" id="PTHR37534">
    <property type="entry name" value="TRANSCRIPTIONAL ACTIVATOR PROTEIN UGA3"/>
    <property type="match status" value="1"/>
</dbReference>
<evidence type="ECO:0000256" key="3">
    <source>
        <dbReference type="SAM" id="MobiDB-lite"/>
    </source>
</evidence>
<name>A0A9W9FD55_9EURO</name>
<keyword evidence="2" id="KW-0539">Nucleus</keyword>
<protein>
    <submittedName>
        <fullName evidence="4">Fungal-specific transcription factor domain-containing protein</fullName>
    </submittedName>
</protein>
<dbReference type="OrthoDB" id="3477330at2759"/>
<keyword evidence="5" id="KW-1185">Reference proteome</keyword>
<accession>A0A9W9FD55</accession>
<comment type="subcellular location">
    <subcellularLocation>
        <location evidence="1">Nucleus</location>
    </subcellularLocation>
</comment>
<evidence type="ECO:0000313" key="4">
    <source>
        <dbReference type="EMBL" id="KAJ5097879.1"/>
    </source>
</evidence>
<evidence type="ECO:0000313" key="5">
    <source>
        <dbReference type="Proteomes" id="UP001149074"/>
    </source>
</evidence>
<feature type="compositionally biased region" description="Polar residues" evidence="3">
    <location>
        <begin position="8"/>
        <end position="24"/>
    </location>
</feature>
<dbReference type="RefSeq" id="XP_056473533.1">
    <property type="nucleotide sequence ID" value="XM_056617374.1"/>
</dbReference>
<evidence type="ECO:0000256" key="1">
    <source>
        <dbReference type="ARBA" id="ARBA00004123"/>
    </source>
</evidence>
<dbReference type="Proteomes" id="UP001149074">
    <property type="component" value="Unassembled WGS sequence"/>
</dbReference>
<dbReference type="EMBL" id="JAPQKI010000005">
    <property type="protein sequence ID" value="KAJ5097879.1"/>
    <property type="molecule type" value="Genomic_DNA"/>
</dbReference>
<dbReference type="Pfam" id="PF11951">
    <property type="entry name" value="Fungal_trans_2"/>
    <property type="match status" value="1"/>
</dbReference>
<dbReference type="GO" id="GO:0005634">
    <property type="term" value="C:nucleus"/>
    <property type="evidence" value="ECO:0007669"/>
    <property type="project" value="UniProtKB-SubCell"/>
</dbReference>
<dbReference type="AlphaFoldDB" id="A0A9W9FD55"/>
<comment type="caution">
    <text evidence="4">The sequence shown here is derived from an EMBL/GenBank/DDBJ whole genome shotgun (WGS) entry which is preliminary data.</text>
</comment>
<dbReference type="InterPro" id="IPR021858">
    <property type="entry name" value="Fun_TF"/>
</dbReference>
<reference evidence="4" key="1">
    <citation type="submission" date="2022-11" db="EMBL/GenBank/DDBJ databases">
        <authorList>
            <person name="Petersen C."/>
        </authorList>
    </citation>
    <scope>NUCLEOTIDE SEQUENCE</scope>
    <source>
        <strain evidence="4">IBT 30761</strain>
    </source>
</reference>
<reference evidence="4" key="2">
    <citation type="journal article" date="2023" name="IMA Fungus">
        <title>Comparative genomic study of the Penicillium genus elucidates a diverse pangenome and 15 lateral gene transfer events.</title>
        <authorList>
            <person name="Petersen C."/>
            <person name="Sorensen T."/>
            <person name="Nielsen M.R."/>
            <person name="Sondergaard T.E."/>
            <person name="Sorensen J.L."/>
            <person name="Fitzpatrick D.A."/>
            <person name="Frisvad J.C."/>
            <person name="Nielsen K.L."/>
        </authorList>
    </citation>
    <scope>NUCLEOTIDE SEQUENCE</scope>
    <source>
        <strain evidence="4">IBT 30761</strain>
    </source>
</reference>
<feature type="compositionally biased region" description="Low complexity" evidence="3">
    <location>
        <begin position="91"/>
        <end position="104"/>
    </location>
</feature>